<gene>
    <name evidence="3" type="ORF">QQ91_019760</name>
</gene>
<dbReference type="EMBL" id="JTHE02000003">
    <property type="protein sequence ID" value="NEV69336.1"/>
    <property type="molecule type" value="Genomic_DNA"/>
</dbReference>
<evidence type="ECO:0000256" key="2">
    <source>
        <dbReference type="SAM" id="MobiDB-lite"/>
    </source>
</evidence>
<accession>A0A0C1YJD8</accession>
<feature type="region of interest" description="Disordered" evidence="2">
    <location>
        <begin position="237"/>
        <end position="264"/>
    </location>
</feature>
<feature type="compositionally biased region" description="Pro residues" evidence="2">
    <location>
        <begin position="490"/>
        <end position="500"/>
    </location>
</feature>
<feature type="region of interest" description="Disordered" evidence="2">
    <location>
        <begin position="287"/>
        <end position="500"/>
    </location>
</feature>
<feature type="compositionally biased region" description="Low complexity" evidence="2">
    <location>
        <begin position="422"/>
        <end position="436"/>
    </location>
</feature>
<sequence length="500" mass="53453">MSKGNVPPRSHDANSADSLAAAQGQLPLPSDPPPGSDDWETIAIMGMPPLSAGATGEPSSNAETTEIAGVPDNSSNLQGRIDDLQECNEVLLSRVNQLEEALERSQQALQQEVERSQRLTEEEKVAAAQTRSVAQLLSELDEANAALKRQTLLSDTLSAQLKAAEERSQRLEQECNILRKRKTERARQLQAAEDTCADLRSRLQRQQQYTLQFKSALEKCLDTTAFQHTSRSIEHGVIQGGESVAETSASSSPTIGMPRSESIRPWSANPVQMATDPQLHSLLRTPAEKAPMPSPSTPPSPSELPETAISEPILADEAPEAVSPPLPNSSAEQQLWQDVERVIENTMTATTPLESELDSTDHSPAGSAEAPPTEATEPLSSTAEFTEPIPWGAPVSEFSPAASIPHEEASEEASEEPGNHDSASSASASQTWATASGPPSAGTSDYPVATPSVPALEAMQTSQNSPSPLVHPQRPSQRKRKSLSAVELPNFPPLPKVPTE</sequence>
<name>A0A0C1YJD8_9CYAN</name>
<proteinExistence type="predicted"/>
<reference evidence="3" key="2">
    <citation type="journal article" date="2015" name="Genome Announc.">
        <title>Draft Genome Sequence of Filamentous Marine Cyanobacterium Lyngbya confervoides Strain BDU141951.</title>
        <authorList>
            <person name="Chandrababunaidu M.M."/>
            <person name="Sen D."/>
            <person name="Tripathy S."/>
        </authorList>
    </citation>
    <scope>NUCLEOTIDE SEQUENCE</scope>
    <source>
        <strain evidence="3">BDU141951</strain>
    </source>
</reference>
<evidence type="ECO:0000313" key="3">
    <source>
        <dbReference type="EMBL" id="NEV69336.1"/>
    </source>
</evidence>
<feature type="compositionally biased region" description="Polar residues" evidence="2">
    <location>
        <begin position="245"/>
        <end position="254"/>
    </location>
</feature>
<comment type="caution">
    <text evidence="3">The sequence shown here is derived from an EMBL/GenBank/DDBJ whole genome shotgun (WGS) entry which is preliminary data.</text>
</comment>
<feature type="coiled-coil region" evidence="1">
    <location>
        <begin position="81"/>
        <end position="209"/>
    </location>
</feature>
<keyword evidence="1" id="KW-0175">Coiled coil</keyword>
<evidence type="ECO:0000256" key="1">
    <source>
        <dbReference type="SAM" id="Coils"/>
    </source>
</evidence>
<reference evidence="3" key="3">
    <citation type="submission" date="2020-02" db="EMBL/GenBank/DDBJ databases">
        <authorList>
            <person name="Sarangi A.N."/>
            <person name="Ghosh S."/>
            <person name="Mukherjee M."/>
            <person name="Tripathy S."/>
        </authorList>
    </citation>
    <scope>NUCLEOTIDE SEQUENCE</scope>
    <source>
        <strain evidence="3">BDU141951</strain>
    </source>
</reference>
<dbReference type="AlphaFoldDB" id="A0A0C1YJD8"/>
<protein>
    <submittedName>
        <fullName evidence="3">Uncharacterized protein</fullName>
    </submittedName>
</protein>
<feature type="compositionally biased region" description="Pro residues" evidence="2">
    <location>
        <begin position="292"/>
        <end position="302"/>
    </location>
</feature>
<organism evidence="3">
    <name type="scientific">Lyngbya confervoides BDU141951</name>
    <dbReference type="NCBI Taxonomy" id="1574623"/>
    <lineage>
        <taxon>Bacteria</taxon>
        <taxon>Bacillati</taxon>
        <taxon>Cyanobacteriota</taxon>
        <taxon>Cyanophyceae</taxon>
        <taxon>Oscillatoriophycideae</taxon>
        <taxon>Oscillatoriales</taxon>
        <taxon>Microcoleaceae</taxon>
        <taxon>Lyngbya</taxon>
    </lineage>
</organism>
<reference evidence="3" key="1">
    <citation type="submission" date="2014-11" db="EMBL/GenBank/DDBJ databases">
        <authorList>
            <person name="Malar M.C."/>
            <person name="Sen D."/>
            <person name="Tripathy S."/>
        </authorList>
    </citation>
    <scope>NUCLEOTIDE SEQUENCE</scope>
    <source>
        <strain evidence="3">BDU141951</strain>
    </source>
</reference>
<feature type="region of interest" description="Disordered" evidence="2">
    <location>
        <begin position="1"/>
        <end position="77"/>
    </location>
</feature>